<dbReference type="AlphaFoldDB" id="A0A917TR18"/>
<dbReference type="InterPro" id="IPR010499">
    <property type="entry name" value="AraC_E-bd"/>
</dbReference>
<feature type="domain" description="AraC effector-binding" evidence="1">
    <location>
        <begin position="3"/>
        <end position="163"/>
    </location>
</feature>
<dbReference type="EMBL" id="BMPI01000015">
    <property type="protein sequence ID" value="GGM31052.1"/>
    <property type="molecule type" value="Genomic_DNA"/>
</dbReference>
<dbReference type="RefSeq" id="WP_190250939.1">
    <property type="nucleotide sequence ID" value="NZ_BMPI01000015.1"/>
</dbReference>
<dbReference type="SMART" id="SM00871">
    <property type="entry name" value="AraC_E_bind"/>
    <property type="match status" value="1"/>
</dbReference>
<dbReference type="InterPro" id="IPR029442">
    <property type="entry name" value="GyrI-like"/>
</dbReference>
<name>A0A917TR18_9ACTN</name>
<dbReference type="SUPFAM" id="SSF55136">
    <property type="entry name" value="Probable bacterial effector-binding domain"/>
    <property type="match status" value="1"/>
</dbReference>
<evidence type="ECO:0000313" key="3">
    <source>
        <dbReference type="Proteomes" id="UP000642070"/>
    </source>
</evidence>
<dbReference type="Gene3D" id="3.20.80.10">
    <property type="entry name" value="Regulatory factor, effector binding domain"/>
    <property type="match status" value="1"/>
</dbReference>
<accession>A0A917TR18</accession>
<evidence type="ECO:0000259" key="1">
    <source>
        <dbReference type="SMART" id="SM00871"/>
    </source>
</evidence>
<reference evidence="2" key="2">
    <citation type="submission" date="2020-09" db="EMBL/GenBank/DDBJ databases">
        <authorList>
            <person name="Sun Q."/>
            <person name="Ohkuma M."/>
        </authorList>
    </citation>
    <scope>NUCLEOTIDE SEQUENCE</scope>
    <source>
        <strain evidence="2">JCM 19831</strain>
    </source>
</reference>
<comment type="caution">
    <text evidence="2">The sequence shown here is derived from an EMBL/GenBank/DDBJ whole genome shotgun (WGS) entry which is preliminary data.</text>
</comment>
<dbReference type="Proteomes" id="UP000642070">
    <property type="component" value="Unassembled WGS sequence"/>
</dbReference>
<protein>
    <submittedName>
        <fullName evidence="2">DNA gyrase inhibitor</fullName>
    </submittedName>
</protein>
<reference evidence="2" key="1">
    <citation type="journal article" date="2014" name="Int. J. Syst. Evol. Microbiol.">
        <title>Complete genome sequence of Corynebacterium casei LMG S-19264T (=DSM 44701T), isolated from a smear-ripened cheese.</title>
        <authorList>
            <consortium name="US DOE Joint Genome Institute (JGI-PGF)"/>
            <person name="Walter F."/>
            <person name="Albersmeier A."/>
            <person name="Kalinowski J."/>
            <person name="Ruckert C."/>
        </authorList>
    </citation>
    <scope>NUCLEOTIDE SEQUENCE</scope>
    <source>
        <strain evidence="2">JCM 19831</strain>
    </source>
</reference>
<gene>
    <name evidence="2" type="ORF">GCM10007977_035380</name>
</gene>
<evidence type="ECO:0000313" key="2">
    <source>
        <dbReference type="EMBL" id="GGM31052.1"/>
    </source>
</evidence>
<sequence>MAVHPTIIEREPQPYVAIGGAVPMHELAKVADRMGDVFAYLAVRGAEPAGAPFFKYDVIDMDNLLEVEVGVPLAVPVPGEGPVTAGVLPAGRYATVTHVGHPDELLGVTGELLAWADAQGLVFDKVDTPRGERWACRLELYETDPAVEPDMHKWSTTLAFKLLG</sequence>
<keyword evidence="3" id="KW-1185">Reference proteome</keyword>
<organism evidence="2 3">
    <name type="scientific">Dactylosporangium sucinum</name>
    <dbReference type="NCBI Taxonomy" id="1424081"/>
    <lineage>
        <taxon>Bacteria</taxon>
        <taxon>Bacillati</taxon>
        <taxon>Actinomycetota</taxon>
        <taxon>Actinomycetes</taxon>
        <taxon>Micromonosporales</taxon>
        <taxon>Micromonosporaceae</taxon>
        <taxon>Dactylosporangium</taxon>
    </lineage>
</organism>
<dbReference type="InterPro" id="IPR011256">
    <property type="entry name" value="Reg_factor_effector_dom_sf"/>
</dbReference>
<dbReference type="Pfam" id="PF06445">
    <property type="entry name" value="GyrI-like"/>
    <property type="match status" value="1"/>
</dbReference>
<proteinExistence type="predicted"/>